<accession>A0A4S2DQ26</accession>
<proteinExistence type="predicted"/>
<gene>
    <name evidence="1" type="ORF">E5347_00080</name>
</gene>
<comment type="caution">
    <text evidence="1">The sequence shown here is derived from an EMBL/GenBank/DDBJ whole genome shotgun (WGS) entry which is preliminary data.</text>
</comment>
<evidence type="ECO:0000313" key="1">
    <source>
        <dbReference type="EMBL" id="TGY43244.1"/>
    </source>
</evidence>
<dbReference type="Proteomes" id="UP000306888">
    <property type="component" value="Unassembled WGS sequence"/>
</dbReference>
<sequence>MSFIELDDILSTSVLYDGYCNYSEIFKIHKPSINSLLNKSNDYNNKLYTREFLYKFRNTFTINKVTFPITKGDIISYEIYNVIDLFNNENIITKAQNISMEEDELEINLNNIELDNIKIRIISRRNIYPRADEILIIKSNS</sequence>
<dbReference type="RefSeq" id="WP_136003315.1">
    <property type="nucleotide sequence ID" value="NZ_SRYR01000001.1"/>
</dbReference>
<dbReference type="AlphaFoldDB" id="A0A4S2DQ26"/>
<organism evidence="1 2">
    <name type="scientific">Clostridium sartagoforme</name>
    <dbReference type="NCBI Taxonomy" id="84031"/>
    <lineage>
        <taxon>Bacteria</taxon>
        <taxon>Bacillati</taxon>
        <taxon>Bacillota</taxon>
        <taxon>Clostridia</taxon>
        <taxon>Eubacteriales</taxon>
        <taxon>Clostridiaceae</taxon>
        <taxon>Clostridium</taxon>
    </lineage>
</organism>
<evidence type="ECO:0000313" key="2">
    <source>
        <dbReference type="Proteomes" id="UP000306888"/>
    </source>
</evidence>
<protein>
    <submittedName>
        <fullName evidence="1">Uncharacterized protein</fullName>
    </submittedName>
</protein>
<dbReference type="OrthoDB" id="1936617at2"/>
<reference evidence="1 2" key="1">
    <citation type="submission" date="2019-04" db="EMBL/GenBank/DDBJ databases">
        <title>Microbes associate with the intestines of laboratory mice.</title>
        <authorList>
            <person name="Navarre W."/>
            <person name="Wong E."/>
            <person name="Huang K."/>
            <person name="Tropini C."/>
            <person name="Ng K."/>
            <person name="Yu B."/>
        </authorList>
    </citation>
    <scope>NUCLEOTIDE SEQUENCE [LARGE SCALE GENOMIC DNA]</scope>
    <source>
        <strain evidence="1 2">NM50_B9-20</strain>
    </source>
</reference>
<name>A0A4S2DQ26_9CLOT</name>
<keyword evidence="2" id="KW-1185">Reference proteome</keyword>
<dbReference type="EMBL" id="SRYR01000001">
    <property type="protein sequence ID" value="TGY43244.1"/>
    <property type="molecule type" value="Genomic_DNA"/>
</dbReference>